<evidence type="ECO:0000313" key="1">
    <source>
        <dbReference type="EMBL" id="JAH57074.1"/>
    </source>
</evidence>
<dbReference type="AlphaFoldDB" id="A0A0E9TTP8"/>
<proteinExistence type="predicted"/>
<reference evidence="1" key="2">
    <citation type="journal article" date="2015" name="Fish Shellfish Immunol.">
        <title>Early steps in the European eel (Anguilla anguilla)-Vibrio vulnificus interaction in the gills: Role of the RtxA13 toxin.</title>
        <authorList>
            <person name="Callol A."/>
            <person name="Pajuelo D."/>
            <person name="Ebbesson L."/>
            <person name="Teles M."/>
            <person name="MacKenzie S."/>
            <person name="Amaro C."/>
        </authorList>
    </citation>
    <scope>NUCLEOTIDE SEQUENCE</scope>
</reference>
<dbReference type="EMBL" id="GBXM01051503">
    <property type="protein sequence ID" value="JAH57074.1"/>
    <property type="molecule type" value="Transcribed_RNA"/>
</dbReference>
<protein>
    <submittedName>
        <fullName evidence="1">Uncharacterized protein</fullName>
    </submittedName>
</protein>
<sequence>MKTPAIHLNHLKISVSSRYTIFIPHIPKYS</sequence>
<name>A0A0E9TTP8_ANGAN</name>
<accession>A0A0E9TTP8</accession>
<reference evidence="1" key="1">
    <citation type="submission" date="2014-11" db="EMBL/GenBank/DDBJ databases">
        <authorList>
            <person name="Amaro Gonzalez C."/>
        </authorList>
    </citation>
    <scope>NUCLEOTIDE SEQUENCE</scope>
</reference>
<organism evidence="1">
    <name type="scientific">Anguilla anguilla</name>
    <name type="common">European freshwater eel</name>
    <name type="synonym">Muraena anguilla</name>
    <dbReference type="NCBI Taxonomy" id="7936"/>
    <lineage>
        <taxon>Eukaryota</taxon>
        <taxon>Metazoa</taxon>
        <taxon>Chordata</taxon>
        <taxon>Craniata</taxon>
        <taxon>Vertebrata</taxon>
        <taxon>Euteleostomi</taxon>
        <taxon>Actinopterygii</taxon>
        <taxon>Neopterygii</taxon>
        <taxon>Teleostei</taxon>
        <taxon>Anguilliformes</taxon>
        <taxon>Anguillidae</taxon>
        <taxon>Anguilla</taxon>
    </lineage>
</organism>